<evidence type="ECO:0000313" key="3">
    <source>
        <dbReference type="Proteomes" id="UP000239895"/>
    </source>
</evidence>
<evidence type="ECO:0000256" key="1">
    <source>
        <dbReference type="SAM" id="Phobius"/>
    </source>
</evidence>
<evidence type="ECO:0008006" key="4">
    <source>
        <dbReference type="Google" id="ProtNLM"/>
    </source>
</evidence>
<dbReference type="EMBL" id="PVTX01000004">
    <property type="protein sequence ID" value="PRZ07747.1"/>
    <property type="molecule type" value="Genomic_DNA"/>
</dbReference>
<keyword evidence="1" id="KW-0472">Membrane</keyword>
<dbReference type="Proteomes" id="UP000239895">
    <property type="component" value="Unassembled WGS sequence"/>
</dbReference>
<feature type="transmembrane region" description="Helical" evidence="1">
    <location>
        <begin position="12"/>
        <end position="33"/>
    </location>
</feature>
<keyword evidence="1" id="KW-0812">Transmembrane</keyword>
<sequence length="299" mass="31256">MSRRRRSAAGSAVAVVAILAVGVGAVAGVIWFLSAREPALNRERCTATLDGTGWELAPVQAENAALVVGTSIQRGLPARAGTIGLATALQESSLVNIDYGDRDSLGLFQQRPSQGWGTTTEIMDPVYSTNRFYAGLEQVDGWQDLEVTVAAQAVQRSAFPDAYAQHETLARAWASSLTGHSPGSVTCELFAVAAEDELVEVPKLLARDLGVPGEAVSADGALTTIDAGVLPFESAERSTWTVAHWAVATAKATGTAEVRAEGLVWTRASGDWSPLDAGSEPLARGTVTVTLGTPTDAPR</sequence>
<accession>A0ABX5EF67</accession>
<comment type="caution">
    <text evidence="2">The sequence shown here is derived from an EMBL/GenBank/DDBJ whole genome shotgun (WGS) entry which is preliminary data.</text>
</comment>
<protein>
    <recommendedName>
        <fullName evidence="4">Heavy metal transporter</fullName>
    </recommendedName>
</protein>
<proteinExistence type="predicted"/>
<gene>
    <name evidence="2" type="ORF">BCL65_104190</name>
</gene>
<name>A0ABX5EF67_9MICO</name>
<evidence type="ECO:0000313" key="2">
    <source>
        <dbReference type="EMBL" id="PRZ07747.1"/>
    </source>
</evidence>
<organism evidence="2 3">
    <name type="scientific">Isoptericola halotolerans</name>
    <dbReference type="NCBI Taxonomy" id="300560"/>
    <lineage>
        <taxon>Bacteria</taxon>
        <taxon>Bacillati</taxon>
        <taxon>Actinomycetota</taxon>
        <taxon>Actinomycetes</taxon>
        <taxon>Micrococcales</taxon>
        <taxon>Promicromonosporaceae</taxon>
        <taxon>Isoptericola</taxon>
    </lineage>
</organism>
<reference evidence="2 3" key="1">
    <citation type="submission" date="2018-03" db="EMBL/GenBank/DDBJ databases">
        <title>Comparative analysis of microorganisms from saline springs in Andes Mountain Range, Colombia.</title>
        <authorList>
            <person name="Rubin E."/>
        </authorList>
    </citation>
    <scope>NUCLEOTIDE SEQUENCE [LARGE SCALE GENOMIC DNA]</scope>
    <source>
        <strain evidence="2 3">CG 23</strain>
    </source>
</reference>
<keyword evidence="3" id="KW-1185">Reference proteome</keyword>
<dbReference type="RefSeq" id="WP_106266799.1">
    <property type="nucleotide sequence ID" value="NZ_PVTX01000004.1"/>
</dbReference>
<keyword evidence="1" id="KW-1133">Transmembrane helix</keyword>